<dbReference type="InterPro" id="IPR045865">
    <property type="entry name" value="ACT-like_dom_sf"/>
</dbReference>
<organism evidence="13 14">
    <name type="scientific">Peredibacter starrii</name>
    <dbReference type="NCBI Taxonomy" id="28202"/>
    <lineage>
        <taxon>Bacteria</taxon>
        <taxon>Pseudomonadati</taxon>
        <taxon>Bdellovibrionota</taxon>
        <taxon>Bacteriovoracia</taxon>
        <taxon>Bacteriovoracales</taxon>
        <taxon>Bacteriovoracaceae</taxon>
        <taxon>Peredibacter</taxon>
    </lineage>
</organism>
<comment type="catalytic activity">
    <reaction evidence="7 9">
        <text>L-aspartate + ATP = 4-phospho-L-aspartate + ADP</text>
        <dbReference type="Rhea" id="RHEA:23776"/>
        <dbReference type="ChEBI" id="CHEBI:29991"/>
        <dbReference type="ChEBI" id="CHEBI:30616"/>
        <dbReference type="ChEBI" id="CHEBI:57535"/>
        <dbReference type="ChEBI" id="CHEBI:456216"/>
        <dbReference type="EC" id="2.7.2.4"/>
    </reaction>
</comment>
<feature type="binding site" evidence="8">
    <location>
        <begin position="9"/>
        <end position="12"/>
    </location>
    <ligand>
        <name>ATP</name>
        <dbReference type="ChEBI" id="CHEBI:30616"/>
    </ligand>
</feature>
<dbReference type="InterPro" id="IPR036393">
    <property type="entry name" value="AceGlu_kinase-like_sf"/>
</dbReference>
<evidence type="ECO:0000313" key="14">
    <source>
        <dbReference type="Proteomes" id="UP001324634"/>
    </source>
</evidence>
<dbReference type="InterPro" id="IPR018042">
    <property type="entry name" value="Aspartate_kinase_CS"/>
</dbReference>
<dbReference type="PANTHER" id="PTHR21499:SF59">
    <property type="entry name" value="ASPARTOKINASE"/>
    <property type="match status" value="1"/>
</dbReference>
<dbReference type="SUPFAM" id="SSF53633">
    <property type="entry name" value="Carbamate kinase-like"/>
    <property type="match status" value="1"/>
</dbReference>
<dbReference type="EC" id="2.7.2.4" evidence="9"/>
<dbReference type="KEGG" id="psti:SOO65_12045"/>
<dbReference type="NCBIfam" id="TIGR00657">
    <property type="entry name" value="asp_kinases"/>
    <property type="match status" value="1"/>
</dbReference>
<evidence type="ECO:0000259" key="12">
    <source>
        <dbReference type="Pfam" id="PF22468"/>
    </source>
</evidence>
<dbReference type="Gene3D" id="3.30.70.260">
    <property type="match status" value="2"/>
</dbReference>
<comment type="pathway">
    <text evidence="10">Amino-acid biosynthesis; L-threonine biosynthesis; L-threonine from L-aspartate: step 1/5.</text>
</comment>
<keyword evidence="5 9" id="KW-0418">Kinase</keyword>
<dbReference type="NCBIfam" id="NF006570">
    <property type="entry name" value="PRK09084.1"/>
    <property type="match status" value="1"/>
</dbReference>
<protein>
    <recommendedName>
        <fullName evidence="9">Aspartokinase</fullName>
        <ecNumber evidence="9">2.7.2.4</ecNumber>
    </recommendedName>
</protein>
<dbReference type="GO" id="GO:0009090">
    <property type="term" value="P:homoserine biosynthetic process"/>
    <property type="evidence" value="ECO:0007669"/>
    <property type="project" value="TreeGrafter"/>
</dbReference>
<dbReference type="InterPro" id="IPR042199">
    <property type="entry name" value="AsparK_Bifunc_asparK/hSer_DH"/>
</dbReference>
<dbReference type="Pfam" id="PF00696">
    <property type="entry name" value="AA_kinase"/>
    <property type="match status" value="1"/>
</dbReference>
<evidence type="ECO:0000313" key="13">
    <source>
        <dbReference type="EMBL" id="WPU63419.1"/>
    </source>
</evidence>
<evidence type="ECO:0000256" key="3">
    <source>
        <dbReference type="ARBA" id="ARBA00022679"/>
    </source>
</evidence>
<proteinExistence type="inferred from homology"/>
<name>A0AAX4HJK9_9BACT</name>
<dbReference type="PROSITE" id="PS00324">
    <property type="entry name" value="ASPARTOKINASE"/>
    <property type="match status" value="1"/>
</dbReference>
<evidence type="ECO:0000256" key="5">
    <source>
        <dbReference type="ARBA" id="ARBA00022777"/>
    </source>
</evidence>
<dbReference type="PANTHER" id="PTHR21499">
    <property type="entry name" value="ASPARTATE KINASE"/>
    <property type="match status" value="1"/>
</dbReference>
<feature type="binding site" evidence="8">
    <location>
        <position position="45"/>
    </location>
    <ligand>
        <name>substrate</name>
    </ligand>
</feature>
<keyword evidence="6 8" id="KW-0067">ATP-binding</keyword>
<evidence type="ECO:0000256" key="8">
    <source>
        <dbReference type="PIRSR" id="PIRSR000726-1"/>
    </source>
</evidence>
<keyword evidence="4 8" id="KW-0547">Nucleotide-binding</keyword>
<evidence type="ECO:0000256" key="9">
    <source>
        <dbReference type="RuleBase" id="RU003448"/>
    </source>
</evidence>
<dbReference type="SUPFAM" id="SSF55021">
    <property type="entry name" value="ACT-like"/>
    <property type="match status" value="2"/>
</dbReference>
<evidence type="ECO:0000256" key="7">
    <source>
        <dbReference type="ARBA" id="ARBA00047872"/>
    </source>
</evidence>
<feature type="binding site" evidence="8">
    <location>
        <position position="124"/>
    </location>
    <ligand>
        <name>substrate</name>
    </ligand>
</feature>
<comment type="pathway">
    <text evidence="10">Amino-acid biosynthesis; L-methionine biosynthesis via de novo pathway; L-homoserine from L-aspartate: step 1/3.</text>
</comment>
<dbReference type="Proteomes" id="UP001324634">
    <property type="component" value="Chromosome"/>
</dbReference>
<evidence type="ECO:0000256" key="10">
    <source>
        <dbReference type="RuleBase" id="RU004249"/>
    </source>
</evidence>
<dbReference type="GO" id="GO:0004072">
    <property type="term" value="F:aspartate kinase activity"/>
    <property type="evidence" value="ECO:0007669"/>
    <property type="project" value="UniProtKB-EC"/>
</dbReference>
<gene>
    <name evidence="13" type="primary">lysC</name>
    <name evidence="13" type="ORF">SOO65_12045</name>
</gene>
<comment type="similarity">
    <text evidence="2 9">Belongs to the aspartokinase family.</text>
</comment>
<dbReference type="GO" id="GO:0005524">
    <property type="term" value="F:ATP binding"/>
    <property type="evidence" value="ECO:0007669"/>
    <property type="project" value="UniProtKB-KW"/>
</dbReference>
<evidence type="ECO:0000256" key="6">
    <source>
        <dbReference type="ARBA" id="ARBA00022840"/>
    </source>
</evidence>
<dbReference type="EMBL" id="CP139487">
    <property type="protein sequence ID" value="WPU63419.1"/>
    <property type="molecule type" value="Genomic_DNA"/>
</dbReference>
<feature type="domain" description="Aspartate/glutamate/uridylate kinase" evidence="11">
    <location>
        <begin position="5"/>
        <end position="283"/>
    </location>
</feature>
<dbReference type="Gene3D" id="1.20.120.1320">
    <property type="entry name" value="Aspartokinase, catalytic domain"/>
    <property type="match status" value="1"/>
</dbReference>
<comment type="pathway">
    <text evidence="1 10">Amino-acid biosynthesis; L-lysine biosynthesis via DAP pathway; (S)-tetrahydrodipicolinate from L-aspartate: step 1/4.</text>
</comment>
<feature type="binding site" evidence="8">
    <location>
        <position position="238"/>
    </location>
    <ligand>
        <name>ATP</name>
        <dbReference type="ChEBI" id="CHEBI:30616"/>
    </ligand>
</feature>
<keyword evidence="14" id="KW-1185">Reference proteome</keyword>
<dbReference type="RefSeq" id="WP_321390093.1">
    <property type="nucleotide sequence ID" value="NZ_CP139487.1"/>
</dbReference>
<dbReference type="GO" id="GO:0009089">
    <property type="term" value="P:lysine biosynthetic process via diaminopimelate"/>
    <property type="evidence" value="ECO:0007669"/>
    <property type="project" value="InterPro"/>
</dbReference>
<evidence type="ECO:0000256" key="4">
    <source>
        <dbReference type="ARBA" id="ARBA00022741"/>
    </source>
</evidence>
<dbReference type="PIRSF" id="PIRSF000726">
    <property type="entry name" value="Asp_kin"/>
    <property type="match status" value="1"/>
</dbReference>
<evidence type="ECO:0000256" key="1">
    <source>
        <dbReference type="ARBA" id="ARBA00004766"/>
    </source>
</evidence>
<dbReference type="InterPro" id="IPR001048">
    <property type="entry name" value="Asp/Glu/Uridylate_kinase"/>
</dbReference>
<dbReference type="Gene3D" id="3.40.1160.10">
    <property type="entry name" value="Acetylglutamate kinase-like"/>
    <property type="match status" value="1"/>
</dbReference>
<dbReference type="AlphaFoldDB" id="A0AAX4HJK9"/>
<dbReference type="InterPro" id="IPR001341">
    <property type="entry name" value="Asp_kinase"/>
</dbReference>
<evidence type="ECO:0000256" key="2">
    <source>
        <dbReference type="ARBA" id="ARBA00010122"/>
    </source>
</evidence>
<dbReference type="Pfam" id="PF22468">
    <property type="entry name" value="ACT_9"/>
    <property type="match status" value="1"/>
</dbReference>
<dbReference type="GO" id="GO:0005829">
    <property type="term" value="C:cytosol"/>
    <property type="evidence" value="ECO:0007669"/>
    <property type="project" value="TreeGrafter"/>
</dbReference>
<feature type="domain" description="Aspartokinase ACT" evidence="12">
    <location>
        <begin position="388"/>
        <end position="445"/>
    </location>
</feature>
<accession>A0AAX4HJK9</accession>
<reference evidence="13 14" key="1">
    <citation type="submission" date="2023-11" db="EMBL/GenBank/DDBJ databases">
        <title>Peredibacter starrii A3.12.</title>
        <authorList>
            <person name="Mitchell R.J."/>
        </authorList>
    </citation>
    <scope>NUCLEOTIDE SEQUENCE [LARGE SCALE GENOMIC DNA]</scope>
    <source>
        <strain evidence="13 14">A3.12</strain>
    </source>
</reference>
<sequence>MSHALIVSKFGGTSMGDLTSMQRSALISAERKSTVVVVSATSGTTDKLIEIAKSASQGRMDDCEKLVFSVKERHLGLAGQAGGQEQTVAMLQSYFTELDLLVQNISLLKELTPRAYDHILSLGERMSSLIFRDVLQAALPNKKVTLLDARTVIKTDSNFGKATPQIDVIEREAMARMNLSGDQVYVTQGFIGGDSEGNTTILGRGGSDYSAALFAEGISANVLEIWTDVAGVATTDPRLCPTARIIPELSYSEAGEMAQYGAKILHPATIAPAVRKNIPVFVGSSFEKDLPGTWIRTSVDHRPAVRAITKRNAQALLTITTPSMYNAYGFMSGLFEVFGRHRVSVDCVTTSEISVAVTVDNATLENEKFIRDLETVGNINIEAGYSLISLIGNELTLKPSLAKTIFSTIDAVNIRMMSLGASSYNFNFLVKEEDSKSVIQKLHKTLIEEV</sequence>
<keyword evidence="3 9" id="KW-0808">Transferase</keyword>
<feature type="binding site" evidence="8">
    <location>
        <begin position="227"/>
        <end position="228"/>
    </location>
    <ligand>
        <name>ATP</name>
        <dbReference type="ChEBI" id="CHEBI:30616"/>
    </ligand>
</feature>
<dbReference type="InterPro" id="IPR005260">
    <property type="entry name" value="Asp_kin_monofn"/>
</dbReference>
<evidence type="ECO:0000259" key="11">
    <source>
        <dbReference type="Pfam" id="PF00696"/>
    </source>
</evidence>
<dbReference type="InterPro" id="IPR054352">
    <property type="entry name" value="ACT_Aspartokinase"/>
</dbReference>
<keyword evidence="10" id="KW-0028">Amino-acid biosynthesis</keyword>